<sequence>MKHSTSSIVMVRPVAFQFNAETAVNNVYQNNDNRDVNEVQKKALEEFDNLVKELENRGITVHVLQDTLTPATPDSIFPNNWFSTHEGGLMVVYPMFAENRQAEIAKFRATVEKIAEESQKDEPFFTIIDYSKNRERNQILEGTGSIVIDRKNKVAYCTLSPRADKEMFDKWCKETGHTGVTFVSYQEGKPIYHTNIVMGIGEKTALVGLDAIDEKDRARVRESLEAGGNEIIELTMDQLKACAGNTLELKGKDGNFIAISKMAYDSLTKEQVEKIEKTTPILVADINTIEFYGGGSVRCMMAEVF</sequence>
<dbReference type="eggNOG" id="COG4874">
    <property type="taxonomic scope" value="Bacteria"/>
</dbReference>
<dbReference type="Pfam" id="PF19420">
    <property type="entry name" value="DDAH_eukar"/>
    <property type="match status" value="1"/>
</dbReference>
<reference evidence="2" key="1">
    <citation type="submission" date="2010-12" db="EMBL/GenBank/DDBJ databases">
        <title>The genome sequence of Filifactor alocis strain ATCC 35896.</title>
        <authorList>
            <consortium name="The Broad Institute Genome Sequencing Platform"/>
            <person name="Ward D."/>
            <person name="Earl A."/>
            <person name="Feldgarden M."/>
            <person name="Young S.K."/>
            <person name="Gargeya S."/>
            <person name="Zeng Q."/>
            <person name="Alvarado L."/>
            <person name="Berlin A."/>
            <person name="Bochicchio J."/>
            <person name="Chapman S.B."/>
            <person name="Chen Z."/>
            <person name="Freedman E."/>
            <person name="Gellesch M."/>
            <person name="Goldberg J."/>
            <person name="Griggs A."/>
            <person name="Gujja S."/>
            <person name="Heilman E."/>
            <person name="Heiman D."/>
            <person name="Howarth C."/>
            <person name="Mehta T."/>
            <person name="Neiman D."/>
            <person name="Pearson M."/>
            <person name="Roberts A."/>
            <person name="Saif S."/>
            <person name="Shea T."/>
            <person name="Shenoy N."/>
            <person name="Sisk P."/>
            <person name="Stolte C."/>
            <person name="Sykes S."/>
            <person name="White J."/>
            <person name="Yandava C."/>
            <person name="Izard J."/>
            <person name="Blanton J.M."/>
            <person name="Baranova O.V."/>
            <person name="Tanner A.C."/>
            <person name="Dewhirst F.E."/>
            <person name="Haas B."/>
            <person name="Nusbaum C."/>
            <person name="Birren B."/>
        </authorList>
    </citation>
    <scope>NUCLEOTIDE SEQUENCE [LARGE SCALE GENOMIC DNA]</scope>
    <source>
        <strain evidence="2">ATCC 35896 / D40 B5</strain>
    </source>
</reference>
<dbReference type="KEGG" id="faa:HMPREF0389_00349"/>
<dbReference type="AlphaFoldDB" id="D6GRZ3"/>
<dbReference type="PANTHER" id="PTHR43224:SF1">
    <property type="entry name" value="AMIDINOTRANSFERASE"/>
    <property type="match status" value="1"/>
</dbReference>
<dbReference type="PANTHER" id="PTHR43224">
    <property type="entry name" value="AMIDINOTRANSFERASE"/>
    <property type="match status" value="1"/>
</dbReference>
<dbReference type="NCBIfam" id="NF046062">
    <property type="entry name" value="citrull_CtlX"/>
    <property type="match status" value="1"/>
</dbReference>
<gene>
    <name evidence="1" type="ordered locus">HMPREF0389_00349</name>
</gene>
<proteinExistence type="predicted"/>
<keyword evidence="2" id="KW-1185">Reference proteome</keyword>
<dbReference type="PIRSF" id="PIRSF028188">
    <property type="entry name" value="Amdntrnsf_FN0238"/>
    <property type="match status" value="1"/>
</dbReference>
<dbReference type="PATRIC" id="fig|546269.5.peg.306"/>
<evidence type="ECO:0000313" key="1">
    <source>
        <dbReference type="EMBL" id="EFE28434.1"/>
    </source>
</evidence>
<name>D6GRZ3_FILAD</name>
<dbReference type="SUPFAM" id="SSF55909">
    <property type="entry name" value="Pentein"/>
    <property type="match status" value="1"/>
</dbReference>
<dbReference type="Gene3D" id="3.75.10.10">
    <property type="entry name" value="L-arginine/glycine Amidinotransferase, Chain A"/>
    <property type="match status" value="1"/>
</dbReference>
<dbReference type="EMBL" id="CP002390">
    <property type="protein sequence ID" value="EFE28434.1"/>
    <property type="molecule type" value="Genomic_DNA"/>
</dbReference>
<accession>D6GRZ3</accession>
<evidence type="ECO:0000313" key="2">
    <source>
        <dbReference type="Proteomes" id="UP000007468"/>
    </source>
</evidence>
<protein>
    <submittedName>
        <fullName evidence="1">Amidinotransferase family protein</fullName>
    </submittedName>
</protein>
<dbReference type="InterPro" id="IPR014541">
    <property type="entry name" value="Amdntrnsf_FN0238"/>
</dbReference>
<dbReference type="Proteomes" id="UP000007468">
    <property type="component" value="Chromosome"/>
</dbReference>
<dbReference type="RefSeq" id="WP_014261958.1">
    <property type="nucleotide sequence ID" value="NC_016630.1"/>
</dbReference>
<organism evidence="1 2">
    <name type="scientific">Filifactor alocis (strain ATCC 35896 / CCUG 47790 / D40 B5)</name>
    <name type="common">Fusobacterium alocis</name>
    <dbReference type="NCBI Taxonomy" id="546269"/>
    <lineage>
        <taxon>Bacteria</taxon>
        <taxon>Bacillati</taxon>
        <taxon>Bacillota</taxon>
        <taxon>Clostridia</taxon>
        <taxon>Peptostreptococcales</taxon>
        <taxon>Filifactoraceae</taxon>
        <taxon>Filifactor</taxon>
    </lineage>
</organism>